<keyword evidence="3" id="KW-1185">Reference proteome</keyword>
<sequence>MFNLGSQFDEACPRNPTYKLCSPPPIPSHAKPEPQSCFRLLVALGASRSTTRCATAVSQFAAAGATETVTGNTAAPCRAGSKPHPHQPSAVHHIADYAPRGRAGNPPPPPVIANQLPPPTIPATHAATPSTIAISIPSMQHGALLKWRSERAGKDLRCTSVCLLRNSRRLAPCRVRAHRRPRIQFGFRARCTRQMMISLWARMRKKWKAGKTPMIATTVASRQPRRCNSKTPVRRWLIMCGCHRAGGVRHRVDLERSADTDNRYRREPCSMVHLAVSDYPLEHWSRDGIHAAFHLAGNVTEIAPANLAGYNFSSLRVILAVHEVAEVPSELWLTSPGGAGAIAQVEVLGSWDYALQFDEDGFYFLVFSAATVAIPYGRRSTYIHSSTKHPAALTRSTGTPRRHQPVPPPTQSLHTGERYVRNLCQERLQLALRELAAYWKQRGKVRQLREGDANTEYFQAKATQRLRISQIRGLEVDGHMITSHEGKTQALTDHLAGILGMQVPMAWHFSLAPLYTERFRVDTAAPALDAPFTSTEAITTIRTMNKSSAPGRDSFGPAFYQAAWAGIVPRVMQFLQDF</sequence>
<dbReference type="AlphaFoldDB" id="A0AAV5D8S4"/>
<protein>
    <submittedName>
        <fullName evidence="2">Uncharacterized protein</fullName>
    </submittedName>
</protein>
<evidence type="ECO:0000313" key="3">
    <source>
        <dbReference type="Proteomes" id="UP001054889"/>
    </source>
</evidence>
<gene>
    <name evidence="2" type="primary">ga24596</name>
    <name evidence="2" type="ORF">PR202_ga24596</name>
</gene>
<feature type="region of interest" description="Disordered" evidence="1">
    <location>
        <begin position="387"/>
        <end position="414"/>
    </location>
</feature>
<dbReference type="Proteomes" id="UP001054889">
    <property type="component" value="Unassembled WGS sequence"/>
</dbReference>
<evidence type="ECO:0000256" key="1">
    <source>
        <dbReference type="SAM" id="MobiDB-lite"/>
    </source>
</evidence>
<dbReference type="PANTHER" id="PTHR34303:SF8">
    <property type="entry name" value="OS09G0372600 PROTEIN"/>
    <property type="match status" value="1"/>
</dbReference>
<reference evidence="2" key="1">
    <citation type="journal article" date="2018" name="DNA Res.">
        <title>Multiple hybrid de novo genome assembly of finger millet, an orphan allotetraploid crop.</title>
        <authorList>
            <person name="Hatakeyama M."/>
            <person name="Aluri S."/>
            <person name="Balachadran M.T."/>
            <person name="Sivarajan S.R."/>
            <person name="Patrignani A."/>
            <person name="Gruter S."/>
            <person name="Poveda L."/>
            <person name="Shimizu-Inatsugi R."/>
            <person name="Baeten J."/>
            <person name="Francoijs K.J."/>
            <person name="Nataraja K.N."/>
            <person name="Reddy Y.A.N."/>
            <person name="Phadnis S."/>
            <person name="Ravikumar R.L."/>
            <person name="Schlapbach R."/>
            <person name="Sreeman S.M."/>
            <person name="Shimizu K.K."/>
        </authorList>
    </citation>
    <scope>NUCLEOTIDE SEQUENCE</scope>
</reference>
<dbReference type="EMBL" id="BQKI01000013">
    <property type="protein sequence ID" value="GJN06828.1"/>
    <property type="molecule type" value="Genomic_DNA"/>
</dbReference>
<accession>A0AAV5D8S4</accession>
<comment type="caution">
    <text evidence="2">The sequence shown here is derived from an EMBL/GenBank/DDBJ whole genome shotgun (WGS) entry which is preliminary data.</text>
</comment>
<organism evidence="2 3">
    <name type="scientific">Eleusine coracana subsp. coracana</name>
    <dbReference type="NCBI Taxonomy" id="191504"/>
    <lineage>
        <taxon>Eukaryota</taxon>
        <taxon>Viridiplantae</taxon>
        <taxon>Streptophyta</taxon>
        <taxon>Embryophyta</taxon>
        <taxon>Tracheophyta</taxon>
        <taxon>Spermatophyta</taxon>
        <taxon>Magnoliopsida</taxon>
        <taxon>Liliopsida</taxon>
        <taxon>Poales</taxon>
        <taxon>Poaceae</taxon>
        <taxon>PACMAD clade</taxon>
        <taxon>Chloridoideae</taxon>
        <taxon>Cynodonteae</taxon>
        <taxon>Eleusininae</taxon>
        <taxon>Eleusine</taxon>
    </lineage>
</organism>
<evidence type="ECO:0000313" key="2">
    <source>
        <dbReference type="EMBL" id="GJN06828.1"/>
    </source>
</evidence>
<reference evidence="2" key="2">
    <citation type="submission" date="2021-12" db="EMBL/GenBank/DDBJ databases">
        <title>Resequencing data analysis of finger millet.</title>
        <authorList>
            <person name="Hatakeyama M."/>
            <person name="Aluri S."/>
            <person name="Balachadran M.T."/>
            <person name="Sivarajan S.R."/>
            <person name="Poveda L."/>
            <person name="Shimizu-Inatsugi R."/>
            <person name="Schlapbach R."/>
            <person name="Sreeman S.M."/>
            <person name="Shimizu K.K."/>
        </authorList>
    </citation>
    <scope>NUCLEOTIDE SEQUENCE</scope>
</reference>
<proteinExistence type="predicted"/>
<name>A0AAV5D8S4_ELECO</name>
<dbReference type="PANTHER" id="PTHR34303">
    <property type="entry name" value="OS01G0890400 PROTEIN-RELATED"/>
    <property type="match status" value="1"/>
</dbReference>